<reference evidence="2" key="1">
    <citation type="submission" date="2016-10" db="EMBL/GenBank/DDBJ databases">
        <authorList>
            <person name="Varghese N."/>
        </authorList>
    </citation>
    <scope>NUCLEOTIDE SEQUENCE [LARGE SCALE GENOMIC DNA]</scope>
    <source>
        <strain evidence="2">DSM 17980</strain>
    </source>
</reference>
<name>A0A1I7JDQ8_9BACL</name>
<keyword evidence="2" id="KW-1185">Reference proteome</keyword>
<organism evidence="1 2">
    <name type="scientific">Alicyclobacillus macrosporangiidus</name>
    <dbReference type="NCBI Taxonomy" id="392015"/>
    <lineage>
        <taxon>Bacteria</taxon>
        <taxon>Bacillati</taxon>
        <taxon>Bacillota</taxon>
        <taxon>Bacilli</taxon>
        <taxon>Bacillales</taxon>
        <taxon>Alicyclobacillaceae</taxon>
        <taxon>Alicyclobacillus</taxon>
    </lineage>
</organism>
<dbReference type="EMBL" id="FPBV01000009">
    <property type="protein sequence ID" value="SFU83325.1"/>
    <property type="molecule type" value="Genomic_DNA"/>
</dbReference>
<accession>A0A1I7JDQ8</accession>
<gene>
    <name evidence="1" type="ORF">SAMN05421543_109143</name>
</gene>
<proteinExistence type="predicted"/>
<sequence length="91" mass="10179">MACGCGKDTCGCAAPQEILLQDEHGQVHTFFVSDRLTVGDRQYVLAVSLEEEERYALLKVVRGADGQERLTNIPDEAEWNELQQALLQMAR</sequence>
<dbReference type="RefSeq" id="WP_074952259.1">
    <property type="nucleotide sequence ID" value="NZ_FPBV01000009.1"/>
</dbReference>
<dbReference type="InterPro" id="IPR009711">
    <property type="entry name" value="UPF0473"/>
</dbReference>
<dbReference type="Pfam" id="PF06949">
    <property type="entry name" value="DUF1292"/>
    <property type="match status" value="1"/>
</dbReference>
<protein>
    <recommendedName>
        <fullName evidence="3">DUF1292 domain-containing protein</fullName>
    </recommendedName>
</protein>
<evidence type="ECO:0000313" key="1">
    <source>
        <dbReference type="EMBL" id="SFU83325.1"/>
    </source>
</evidence>
<dbReference type="STRING" id="392015.SAMN05421543_109143"/>
<evidence type="ECO:0008006" key="3">
    <source>
        <dbReference type="Google" id="ProtNLM"/>
    </source>
</evidence>
<dbReference type="AlphaFoldDB" id="A0A1I7JDQ8"/>
<evidence type="ECO:0000313" key="2">
    <source>
        <dbReference type="Proteomes" id="UP000183508"/>
    </source>
</evidence>
<dbReference type="Proteomes" id="UP000183508">
    <property type="component" value="Unassembled WGS sequence"/>
</dbReference>
<dbReference type="OrthoDB" id="2376281at2"/>